<dbReference type="EMBL" id="BLKI01000013">
    <property type="protein sequence ID" value="GFF70004.1"/>
    <property type="molecule type" value="Genomic_DNA"/>
</dbReference>
<accession>A0AAN4PG00</accession>
<evidence type="ECO:0000313" key="3">
    <source>
        <dbReference type="Proteomes" id="UP000051487"/>
    </source>
</evidence>
<dbReference type="Proteomes" id="UP000465220">
    <property type="component" value="Unassembled WGS sequence"/>
</dbReference>
<gene>
    <name evidence="1" type="ORF">ALT_3153</name>
    <name evidence="2" type="ORF">IFM60648_03055</name>
</gene>
<keyword evidence="4" id="KW-1185">Reference proteome</keyword>
<dbReference type="Proteomes" id="UP000051487">
    <property type="component" value="Unassembled WGS sequence"/>
</dbReference>
<dbReference type="EMBL" id="BCLY01000005">
    <property type="protein sequence ID" value="GAQ05832.1"/>
    <property type="molecule type" value="Genomic_DNA"/>
</dbReference>
<protein>
    <submittedName>
        <fullName evidence="1">Uncharacterized protein</fullName>
    </submittedName>
</protein>
<reference evidence="1 3" key="1">
    <citation type="submission" date="2015-11" db="EMBL/GenBank/DDBJ databases">
        <title>Aspergillus lentulus strain IFM 54703T.</title>
        <authorList>
            <person name="Kusuya Y."/>
            <person name="Sakai K."/>
            <person name="Kamei K."/>
            <person name="Takahashi H."/>
            <person name="Yaguchi T."/>
        </authorList>
    </citation>
    <scope>NUCLEOTIDE SEQUENCE [LARGE SCALE GENOMIC DNA]</scope>
    <source>
        <strain evidence="1 3">IFM 54703</strain>
    </source>
</reference>
<organism evidence="1 3">
    <name type="scientific">Aspergillus lentulus</name>
    <dbReference type="NCBI Taxonomy" id="293939"/>
    <lineage>
        <taxon>Eukaryota</taxon>
        <taxon>Fungi</taxon>
        <taxon>Dikarya</taxon>
        <taxon>Ascomycota</taxon>
        <taxon>Pezizomycotina</taxon>
        <taxon>Eurotiomycetes</taxon>
        <taxon>Eurotiomycetidae</taxon>
        <taxon>Eurotiales</taxon>
        <taxon>Aspergillaceae</taxon>
        <taxon>Aspergillus</taxon>
        <taxon>Aspergillus subgen. Fumigati</taxon>
    </lineage>
</organism>
<evidence type="ECO:0000313" key="2">
    <source>
        <dbReference type="EMBL" id="GFF70004.1"/>
    </source>
</evidence>
<evidence type="ECO:0000313" key="4">
    <source>
        <dbReference type="Proteomes" id="UP000465220"/>
    </source>
</evidence>
<sequence length="146" mass="16232">MGLIQLPDYVTDFRLRLFEVLSRFLCCGLQLLDGLFMAENLKIKHKKNDTSTITVLFEEELALRRHSLECMSAERHTFAASSKPLWAFSTASVAALRFLCASSYSSFAVAHSPSSFVKWSFWVGVRLDCALAPPALSGLTLAILPD</sequence>
<evidence type="ECO:0000313" key="1">
    <source>
        <dbReference type="EMBL" id="GAQ05832.1"/>
    </source>
</evidence>
<proteinExistence type="predicted"/>
<reference evidence="2 4" key="2">
    <citation type="submission" date="2020-01" db="EMBL/GenBank/DDBJ databases">
        <title>Draft genome sequence of Aspergillus lentulus IFM 60648.</title>
        <authorList>
            <person name="Takahashi H."/>
            <person name="Yaguchi T."/>
        </authorList>
    </citation>
    <scope>NUCLEOTIDE SEQUENCE [LARGE SCALE GENOMIC DNA]</scope>
    <source>
        <strain evidence="2 4">IFM 60648</strain>
    </source>
</reference>
<dbReference type="AlphaFoldDB" id="A0AAN4PG00"/>
<comment type="caution">
    <text evidence="1">The sequence shown here is derived from an EMBL/GenBank/DDBJ whole genome shotgun (WGS) entry which is preliminary data.</text>
</comment>
<name>A0AAN4PG00_ASPLE</name>